<dbReference type="InterPro" id="IPR050491">
    <property type="entry name" value="AmpC-like"/>
</dbReference>
<proteinExistence type="inferred from homology"/>
<feature type="transmembrane region" description="Helical" evidence="3">
    <location>
        <begin position="706"/>
        <end position="726"/>
    </location>
</feature>
<feature type="region of interest" description="Disordered" evidence="2">
    <location>
        <begin position="346"/>
        <end position="373"/>
    </location>
</feature>
<feature type="domain" description="Beta-lactamase-related" evidence="4">
    <location>
        <begin position="74"/>
        <end position="429"/>
    </location>
</feature>
<evidence type="ECO:0000259" key="4">
    <source>
        <dbReference type="Pfam" id="PF00144"/>
    </source>
</evidence>
<organism evidence="5 6">
    <name type="scientific">Allomyces macrogynus (strain ATCC 38327)</name>
    <name type="common">Allomyces javanicus var. macrogynus</name>
    <dbReference type="NCBI Taxonomy" id="578462"/>
    <lineage>
        <taxon>Eukaryota</taxon>
        <taxon>Fungi</taxon>
        <taxon>Fungi incertae sedis</taxon>
        <taxon>Blastocladiomycota</taxon>
        <taxon>Blastocladiomycetes</taxon>
        <taxon>Blastocladiales</taxon>
        <taxon>Blastocladiaceae</taxon>
        <taxon>Allomyces</taxon>
    </lineage>
</organism>
<keyword evidence="3" id="KW-0812">Transmembrane</keyword>
<comment type="similarity">
    <text evidence="1">Belongs to the peptidase S12 family.</text>
</comment>
<evidence type="ECO:0000256" key="1">
    <source>
        <dbReference type="ARBA" id="ARBA00038215"/>
    </source>
</evidence>
<dbReference type="VEuPathDB" id="FungiDB:AMAG_00662"/>
<gene>
    <name evidence="5" type="ORF">AMAG_00662</name>
</gene>
<dbReference type="EMBL" id="GG745328">
    <property type="protein sequence ID" value="KNE54703.1"/>
    <property type="molecule type" value="Genomic_DNA"/>
</dbReference>
<sequence>MPASTPTRPGPVRARVSVVRSWPLATLLVIAAALVGTLLPGTVYAGGSTDQLASVSSKSVAVFVEDFASRYVGSTIPGLAVAVVKDSKTVYSGGFGVANVGTQEPMHADTLVRVGGISQLVTAIAVLHLRDNDRLASLDEPVESLAPGIVPPSAKNTGIDQPLTVRHLLAHVSGLEEKVLGVYAPRHRAAGNTSAILGEFPKAVRNPGVVISPNHHAYALLGQVVANAAEQPYDEYAVDNILKPLKMDASTFRPFDAQDMVMNAILEGNGGSGKKGKKGSGSANVAMGHTKLGSAAFVSAPDLYMSSPAAGGLATTASDMAQLLKMVVNDGTNGAKILTKDSAKEMRTTQVRSYPGTAASRKASSGEDGAAPPPVPGAALGWFEHGYTNGVRVLMHPGDVPGFASLAVVIPSDRLGVFLSINANDGHLRMRFVNEFLRKFGPKSTGTGSGSGGKGSTRFSRPNAISVPNLADFAKHYKPTTSAYFSFEYLLSVPNQISLSVSPTGQSLLLTATPMKAADMAESTYELVPTATATALGKGNAQKSGTVTIFTVVPPAGTEGPFPHHYVAMVPGGSEVNAPHFYLITNLLGHGAVMSYEPITATESLGYLTNLTTASGALFAVYLVLWMLMGVYRAARGTGVGDDGSTKLSLSRLNLALARSTRLENLTALTCLANLGFPGLVALGTWKSGGIYDLFAMPRLPAGLRIVFFSTFLVQIMTVALGTYVVQEGYKHSKLQAVTALLVAVASLAMSVAHFQMHLWILHV</sequence>
<dbReference type="Proteomes" id="UP000054350">
    <property type="component" value="Unassembled WGS sequence"/>
</dbReference>
<protein>
    <recommendedName>
        <fullName evidence="4">Beta-lactamase-related domain-containing protein</fullName>
    </recommendedName>
</protein>
<dbReference type="STRING" id="578462.A0A0L0RWH1"/>
<dbReference type="Pfam" id="PF00144">
    <property type="entry name" value="Beta-lactamase"/>
    <property type="match status" value="1"/>
</dbReference>
<feature type="transmembrane region" description="Helical" evidence="3">
    <location>
        <begin position="605"/>
        <end position="628"/>
    </location>
</feature>
<dbReference type="Gene3D" id="3.40.710.10">
    <property type="entry name" value="DD-peptidase/beta-lactamase superfamily"/>
    <property type="match status" value="1"/>
</dbReference>
<dbReference type="PANTHER" id="PTHR46825">
    <property type="entry name" value="D-ALANYL-D-ALANINE-CARBOXYPEPTIDASE/ENDOPEPTIDASE AMPH"/>
    <property type="match status" value="1"/>
</dbReference>
<keyword evidence="3" id="KW-0472">Membrane</keyword>
<evidence type="ECO:0000313" key="5">
    <source>
        <dbReference type="EMBL" id="KNE54703.1"/>
    </source>
</evidence>
<keyword evidence="6" id="KW-1185">Reference proteome</keyword>
<dbReference type="InterPro" id="IPR001466">
    <property type="entry name" value="Beta-lactam-related"/>
</dbReference>
<dbReference type="OrthoDB" id="5946976at2759"/>
<dbReference type="AlphaFoldDB" id="A0A0L0RWH1"/>
<feature type="transmembrane region" description="Helical" evidence="3">
    <location>
        <begin position="666"/>
        <end position="686"/>
    </location>
</feature>
<keyword evidence="3" id="KW-1133">Transmembrane helix</keyword>
<evidence type="ECO:0000256" key="2">
    <source>
        <dbReference type="SAM" id="MobiDB-lite"/>
    </source>
</evidence>
<evidence type="ECO:0000313" key="6">
    <source>
        <dbReference type="Proteomes" id="UP000054350"/>
    </source>
</evidence>
<accession>A0A0L0RWH1</accession>
<evidence type="ECO:0000256" key="3">
    <source>
        <dbReference type="SAM" id="Phobius"/>
    </source>
</evidence>
<dbReference type="PANTHER" id="PTHR46825:SF9">
    <property type="entry name" value="BETA-LACTAMASE-RELATED DOMAIN-CONTAINING PROTEIN"/>
    <property type="match status" value="1"/>
</dbReference>
<feature type="transmembrane region" description="Helical" evidence="3">
    <location>
        <begin position="738"/>
        <end position="761"/>
    </location>
</feature>
<dbReference type="InterPro" id="IPR012338">
    <property type="entry name" value="Beta-lactam/transpept-like"/>
</dbReference>
<dbReference type="SUPFAM" id="SSF56601">
    <property type="entry name" value="beta-lactamase/transpeptidase-like"/>
    <property type="match status" value="1"/>
</dbReference>
<reference evidence="6" key="2">
    <citation type="submission" date="2009-11" db="EMBL/GenBank/DDBJ databases">
        <title>The Genome Sequence of Allomyces macrogynus strain ATCC 38327.</title>
        <authorList>
            <consortium name="The Broad Institute Genome Sequencing Platform"/>
            <person name="Russ C."/>
            <person name="Cuomo C."/>
            <person name="Shea T."/>
            <person name="Young S.K."/>
            <person name="Zeng Q."/>
            <person name="Koehrsen M."/>
            <person name="Haas B."/>
            <person name="Borodovsky M."/>
            <person name="Guigo R."/>
            <person name="Alvarado L."/>
            <person name="Berlin A."/>
            <person name="Borenstein D."/>
            <person name="Chen Z."/>
            <person name="Engels R."/>
            <person name="Freedman E."/>
            <person name="Gellesch M."/>
            <person name="Goldberg J."/>
            <person name="Griggs A."/>
            <person name="Gujja S."/>
            <person name="Heiman D."/>
            <person name="Hepburn T."/>
            <person name="Howarth C."/>
            <person name="Jen D."/>
            <person name="Larson L."/>
            <person name="Lewis B."/>
            <person name="Mehta T."/>
            <person name="Park D."/>
            <person name="Pearson M."/>
            <person name="Roberts A."/>
            <person name="Saif S."/>
            <person name="Shenoy N."/>
            <person name="Sisk P."/>
            <person name="Stolte C."/>
            <person name="Sykes S."/>
            <person name="Walk T."/>
            <person name="White J."/>
            <person name="Yandava C."/>
            <person name="Burger G."/>
            <person name="Gray M.W."/>
            <person name="Holland P.W.H."/>
            <person name="King N."/>
            <person name="Lang F.B.F."/>
            <person name="Roger A.J."/>
            <person name="Ruiz-Trillo I."/>
            <person name="Lander E."/>
            <person name="Nusbaum C."/>
        </authorList>
    </citation>
    <scope>NUCLEOTIDE SEQUENCE [LARGE SCALE GENOMIC DNA]</scope>
    <source>
        <strain evidence="6">ATCC 38327</strain>
    </source>
</reference>
<name>A0A0L0RWH1_ALLM3</name>
<reference evidence="5 6" key="1">
    <citation type="submission" date="2009-11" db="EMBL/GenBank/DDBJ databases">
        <title>Annotation of Allomyces macrogynus ATCC 38327.</title>
        <authorList>
            <consortium name="The Broad Institute Genome Sequencing Platform"/>
            <person name="Russ C."/>
            <person name="Cuomo C."/>
            <person name="Burger G."/>
            <person name="Gray M.W."/>
            <person name="Holland P.W.H."/>
            <person name="King N."/>
            <person name="Lang F.B.F."/>
            <person name="Roger A.J."/>
            <person name="Ruiz-Trillo I."/>
            <person name="Young S.K."/>
            <person name="Zeng Q."/>
            <person name="Gargeya S."/>
            <person name="Fitzgerald M."/>
            <person name="Haas B."/>
            <person name="Abouelleil A."/>
            <person name="Alvarado L."/>
            <person name="Arachchi H.M."/>
            <person name="Berlin A."/>
            <person name="Chapman S.B."/>
            <person name="Gearin G."/>
            <person name="Goldberg J."/>
            <person name="Griggs A."/>
            <person name="Gujja S."/>
            <person name="Hansen M."/>
            <person name="Heiman D."/>
            <person name="Howarth C."/>
            <person name="Larimer J."/>
            <person name="Lui A."/>
            <person name="MacDonald P.J.P."/>
            <person name="McCowen C."/>
            <person name="Montmayeur A."/>
            <person name="Murphy C."/>
            <person name="Neiman D."/>
            <person name="Pearson M."/>
            <person name="Priest M."/>
            <person name="Roberts A."/>
            <person name="Saif S."/>
            <person name="Shea T."/>
            <person name="Sisk P."/>
            <person name="Stolte C."/>
            <person name="Sykes S."/>
            <person name="Wortman J."/>
            <person name="Nusbaum C."/>
            <person name="Birren B."/>
        </authorList>
    </citation>
    <scope>NUCLEOTIDE SEQUENCE [LARGE SCALE GENOMIC DNA]</scope>
    <source>
        <strain evidence="5 6">ATCC 38327</strain>
    </source>
</reference>